<evidence type="ECO:0000313" key="3">
    <source>
        <dbReference type="EMBL" id="MCZ4223477.1"/>
    </source>
</evidence>
<feature type="domain" description="Beta-lactamase-related" evidence="1">
    <location>
        <begin position="41"/>
        <end position="324"/>
    </location>
</feature>
<reference evidence="3" key="1">
    <citation type="submission" date="2022-12" db="EMBL/GenBank/DDBJ databases">
        <title>Genome sequence of SJ11.</title>
        <authorList>
            <person name="Woo H."/>
        </authorList>
    </citation>
    <scope>NUCLEOTIDE SEQUENCE</scope>
    <source>
        <strain evidence="3">SJ11</strain>
    </source>
</reference>
<evidence type="ECO:0000259" key="2">
    <source>
        <dbReference type="Pfam" id="PF00561"/>
    </source>
</evidence>
<dbReference type="PANTHER" id="PTHR43283:SF3">
    <property type="entry name" value="BETA-LACTAMASE FAMILY PROTEIN (AFU_ORTHOLOGUE AFUA_5G07500)"/>
    <property type="match status" value="1"/>
</dbReference>
<dbReference type="Gene3D" id="3.40.710.10">
    <property type="entry name" value="DD-peptidase/beta-lactamase superfamily"/>
    <property type="match status" value="1"/>
</dbReference>
<sequence>MSCFLLFSFSELVCAQQVKKNKFDFSYLDRKINGWINAGYYKGASILIVKDHHTIHQKYYGNHTPKTVVFVASAGKWLAAATIAAVVDDGRLSWDDPVKKWLPQFRSVLGEATLRQLLSHTSGFPDYQPDGQHPDDYQTLTESVAHIINLKADTLPGTKFKYGGLAMQVAGRMAELATGKDWEILFQLKIGRPLKMDATHFTPVDAAPGHNPMLGGGVRTNLQDYTNFLEMINCNGVFKGKRILSEKSIMEIQADQVRDAIMEDDYVKKVRASERKDVYGLGEWREEVDSTGKAQLISSPSWAGAYPWIDKKNQAYGFFLTHIDSAKNSFNSFLASPVLPYLVRDVLEQASQTNIKKGYIHTPDQAKLYYEESGQGQPIILIHGHAFDHSEWKPQFFEFTQKYRVICYDVRGYGWSSMPSENQKALHADDLYTLMKQLKIIKAHVLGLSLGGFIATDFLALHPEKLLSVTMASGDIFNVPGPNAPWTPRQIEQQRQKINQWQDNGIHYEKIKWFNALTQRNGINIESLQEPVWNMIYKWDAWQPQHLEPRYLLGDEALLKIKALKINVPVLILTGEFDQAHINNLLKILPRAKQLFVKNAGHVSNLENPVDFNKKYLSFLQNLN</sequence>
<organism evidence="3 4">
    <name type="scientific">Pedobacter rhodius</name>
    <dbReference type="NCBI Taxonomy" id="3004098"/>
    <lineage>
        <taxon>Bacteria</taxon>
        <taxon>Pseudomonadati</taxon>
        <taxon>Bacteroidota</taxon>
        <taxon>Sphingobacteriia</taxon>
        <taxon>Sphingobacteriales</taxon>
        <taxon>Sphingobacteriaceae</taxon>
        <taxon>Pedobacter</taxon>
    </lineage>
</organism>
<dbReference type="SUPFAM" id="SSF53474">
    <property type="entry name" value="alpha/beta-Hydrolases"/>
    <property type="match status" value="1"/>
</dbReference>
<dbReference type="InterPro" id="IPR000073">
    <property type="entry name" value="AB_hydrolase_1"/>
</dbReference>
<dbReference type="RefSeq" id="WP_269415269.1">
    <property type="nucleotide sequence ID" value="NZ_JAPWGL010000002.1"/>
</dbReference>
<accession>A0ABT4KX10</accession>
<dbReference type="Proteomes" id="UP001144341">
    <property type="component" value="Unassembled WGS sequence"/>
</dbReference>
<dbReference type="EMBL" id="JAPWGL010000002">
    <property type="protein sequence ID" value="MCZ4223477.1"/>
    <property type="molecule type" value="Genomic_DNA"/>
</dbReference>
<dbReference type="Gene3D" id="3.40.50.1820">
    <property type="entry name" value="alpha/beta hydrolase"/>
    <property type="match status" value="1"/>
</dbReference>
<dbReference type="Pfam" id="PF00561">
    <property type="entry name" value="Abhydrolase_1"/>
    <property type="match status" value="1"/>
</dbReference>
<dbReference type="InterPro" id="IPR012338">
    <property type="entry name" value="Beta-lactam/transpept-like"/>
</dbReference>
<dbReference type="PANTHER" id="PTHR43283">
    <property type="entry name" value="BETA-LACTAMASE-RELATED"/>
    <property type="match status" value="1"/>
</dbReference>
<dbReference type="InterPro" id="IPR050789">
    <property type="entry name" value="Diverse_Enzym_Activities"/>
</dbReference>
<dbReference type="GO" id="GO:0016787">
    <property type="term" value="F:hydrolase activity"/>
    <property type="evidence" value="ECO:0007669"/>
    <property type="project" value="UniProtKB-KW"/>
</dbReference>
<dbReference type="InterPro" id="IPR029058">
    <property type="entry name" value="AB_hydrolase_fold"/>
</dbReference>
<evidence type="ECO:0000259" key="1">
    <source>
        <dbReference type="Pfam" id="PF00144"/>
    </source>
</evidence>
<comment type="caution">
    <text evidence="3">The sequence shown here is derived from an EMBL/GenBank/DDBJ whole genome shotgun (WGS) entry which is preliminary data.</text>
</comment>
<dbReference type="InterPro" id="IPR001466">
    <property type="entry name" value="Beta-lactam-related"/>
</dbReference>
<protein>
    <submittedName>
        <fullName evidence="3">Class A beta-lactamase-related serine hydrolase</fullName>
    </submittedName>
</protein>
<name>A0ABT4KX10_9SPHI</name>
<gene>
    <name evidence="3" type="ORF">O0931_09225</name>
</gene>
<dbReference type="Pfam" id="PF00144">
    <property type="entry name" value="Beta-lactamase"/>
    <property type="match status" value="1"/>
</dbReference>
<keyword evidence="3" id="KW-0378">Hydrolase</keyword>
<evidence type="ECO:0000313" key="4">
    <source>
        <dbReference type="Proteomes" id="UP001144341"/>
    </source>
</evidence>
<feature type="domain" description="AB hydrolase-1" evidence="2">
    <location>
        <begin position="378"/>
        <end position="609"/>
    </location>
</feature>
<proteinExistence type="predicted"/>
<dbReference type="SUPFAM" id="SSF56601">
    <property type="entry name" value="beta-lactamase/transpeptidase-like"/>
    <property type="match status" value="1"/>
</dbReference>
<keyword evidence="4" id="KW-1185">Reference proteome</keyword>